<organism evidence="2 3">
    <name type="scientific">Imperialibacter roseus</name>
    <dbReference type="NCBI Taxonomy" id="1324217"/>
    <lineage>
        <taxon>Bacteria</taxon>
        <taxon>Pseudomonadati</taxon>
        <taxon>Bacteroidota</taxon>
        <taxon>Cytophagia</taxon>
        <taxon>Cytophagales</taxon>
        <taxon>Flammeovirgaceae</taxon>
        <taxon>Imperialibacter</taxon>
    </lineage>
</organism>
<dbReference type="EMBL" id="CP136051">
    <property type="protein sequence ID" value="WOK05518.1"/>
    <property type="molecule type" value="Genomic_DNA"/>
</dbReference>
<protein>
    <submittedName>
        <fullName evidence="2">Type IX secretion system outer membrane channel protein PorV</fullName>
    </submittedName>
</protein>
<name>A0ABZ0IKH7_9BACT</name>
<proteinExistence type="predicted"/>
<dbReference type="Gene3D" id="2.40.160.60">
    <property type="entry name" value="Outer membrane protein transport protein (OMPP1/FadL/TodX)"/>
    <property type="match status" value="2"/>
</dbReference>
<dbReference type="NCBIfam" id="NF033709">
    <property type="entry name" value="PorV_fam"/>
    <property type="match status" value="1"/>
</dbReference>
<evidence type="ECO:0000259" key="1">
    <source>
        <dbReference type="Pfam" id="PF19572"/>
    </source>
</evidence>
<dbReference type="InterPro" id="IPR047799">
    <property type="entry name" value="T9SS_OM_PorV"/>
</dbReference>
<dbReference type="InterPro" id="IPR045741">
    <property type="entry name" value="PorV"/>
</dbReference>
<dbReference type="Pfam" id="PF19572">
    <property type="entry name" value="PorV"/>
    <property type="match status" value="1"/>
</dbReference>
<evidence type="ECO:0000313" key="2">
    <source>
        <dbReference type="EMBL" id="WOK05518.1"/>
    </source>
</evidence>
<accession>A0ABZ0IKH7</accession>
<dbReference type="Proteomes" id="UP001302349">
    <property type="component" value="Chromosome"/>
</dbReference>
<feature type="domain" description="Type IX secretion system protein PorV" evidence="1">
    <location>
        <begin position="47"/>
        <end position="285"/>
    </location>
</feature>
<keyword evidence="3" id="KW-1185">Reference proteome</keyword>
<dbReference type="NCBIfam" id="NF033710">
    <property type="entry name" value="T9SS_OM_PorV"/>
    <property type="match status" value="1"/>
</dbReference>
<gene>
    <name evidence="2" type="primary">porV</name>
    <name evidence="2" type="ORF">RT717_20805</name>
</gene>
<evidence type="ECO:0000313" key="3">
    <source>
        <dbReference type="Proteomes" id="UP001302349"/>
    </source>
</evidence>
<sequence>MKIHTIEKPSLNSSRHVNAGVFVAFGLIFLSFCSYAQPGAVISGQDTSRRVISTAVPFLGFAPDARGAAMGDVGVATSTDANSVHWNNGKLAFIEQDMGFAISYTPWLAKIVNDMSLSYLSGYKKIDRVQAVALSMRYFDLGEIQLTDNTGAPLNTFNPREFAVDATYSRKLSEELGLGVTGRFIHSNLSGSFSSSPDAKAGTSVAVDVGSYYTKDLVLSGRNSNISAGAHISNIGQKLTYSSVDNEDFIPINLRLGAAFKTDLDAFNTITIALDFNKLMVPSPPIYETDADGNFIPDPNDPTKNKIKRGNDPDRPLLSGMFGSFGDAPDGFSEEVNEIISSIGVEYWYKDVFAARAGYHYETPQKGDRKYFTMGIGFRYQVFGIDFAYLVPQVQNHPLAETLRFSLLFNFDKATPTSTTPDS</sequence>
<reference evidence="2 3" key="1">
    <citation type="journal article" date="2023" name="Microbiol. Resour. Announc.">
        <title>Complete Genome Sequence of Imperialibacter roseus strain P4T.</title>
        <authorList>
            <person name="Tizabi D.R."/>
            <person name="Bachvaroff T."/>
            <person name="Hill R.T."/>
        </authorList>
    </citation>
    <scope>NUCLEOTIDE SEQUENCE [LARGE SCALE GENOMIC DNA]</scope>
    <source>
        <strain evidence="2 3">P4T</strain>
    </source>
</reference>